<dbReference type="AlphaFoldDB" id="B5G1T3"/>
<evidence type="ECO:0000256" key="1">
    <source>
        <dbReference type="SAM" id="MobiDB-lite"/>
    </source>
</evidence>
<feature type="compositionally biased region" description="Low complexity" evidence="1">
    <location>
        <begin position="31"/>
        <end position="41"/>
    </location>
</feature>
<dbReference type="EMBL" id="DQ215728">
    <property type="protein sequence ID" value="ACH45244.1"/>
    <property type="molecule type" value="mRNA"/>
</dbReference>
<feature type="compositionally biased region" description="Polar residues" evidence="1">
    <location>
        <begin position="1"/>
        <end position="13"/>
    </location>
</feature>
<dbReference type="GeneID" id="100190410"/>
<keyword evidence="2" id="KW-0808">Transferase</keyword>
<keyword evidence="2" id="KW-0418">Kinase</keyword>
<feature type="region of interest" description="Disordered" evidence="1">
    <location>
        <begin position="1"/>
        <end position="41"/>
    </location>
</feature>
<accession>B5G1T3</accession>
<organism evidence="2">
    <name type="scientific">Taeniopygia guttata</name>
    <name type="common">Zebra finch</name>
    <name type="synonym">Poephila guttata</name>
    <dbReference type="NCBI Taxonomy" id="59729"/>
    <lineage>
        <taxon>Eukaryota</taxon>
        <taxon>Metazoa</taxon>
        <taxon>Chordata</taxon>
        <taxon>Craniata</taxon>
        <taxon>Vertebrata</taxon>
        <taxon>Euteleostomi</taxon>
        <taxon>Archelosauria</taxon>
        <taxon>Archosauria</taxon>
        <taxon>Dinosauria</taxon>
        <taxon>Saurischia</taxon>
        <taxon>Theropoda</taxon>
        <taxon>Coelurosauria</taxon>
        <taxon>Aves</taxon>
        <taxon>Neognathae</taxon>
        <taxon>Neoaves</taxon>
        <taxon>Telluraves</taxon>
        <taxon>Australaves</taxon>
        <taxon>Passeriformes</taxon>
        <taxon>Passeroidea</taxon>
        <taxon>Estrildidae</taxon>
        <taxon>Estrildinae</taxon>
        <taxon>Taeniopygia</taxon>
    </lineage>
</organism>
<dbReference type="GO" id="GO:0016301">
    <property type="term" value="F:kinase activity"/>
    <property type="evidence" value="ECO:0007669"/>
    <property type="project" value="UniProtKB-KW"/>
</dbReference>
<sequence>MLVNLSSTRSSPGICTGQVKGPCRPCRPRTRSVSSMSTSRA</sequence>
<evidence type="ECO:0000313" key="2">
    <source>
        <dbReference type="EMBL" id="ACH45244.1"/>
    </source>
</evidence>
<name>B5G1T3_TAEGU</name>
<proteinExistence type="evidence at transcript level"/>
<protein>
    <submittedName>
        <fullName evidence="2">Putative guanylate kinase protein</fullName>
    </submittedName>
</protein>
<dbReference type="KEGG" id="tgu:100190410"/>
<reference evidence="2" key="1">
    <citation type="journal article" date="2006" name="Proc. Natl. Acad. Sci. U.S.A.">
        <title>A molecular neuroethological approach for identifying and characterizing a cascade of behaviorally regulated genes.</title>
        <authorList>
            <person name="Wada K."/>
            <person name="Howard J.T."/>
            <person name="McConnell P."/>
            <person name="Whitney O."/>
            <person name="Lints T."/>
            <person name="Rivas M.V."/>
            <person name="Horita H."/>
            <person name="Patterson M.A."/>
            <person name="White S.A."/>
            <person name="Scharff C."/>
            <person name="Haesler S."/>
            <person name="Zhao S."/>
            <person name="Sakaguchi H."/>
            <person name="Hagiwara M."/>
            <person name="Shiraki T."/>
            <person name="Hirozane-Kishikawa T."/>
            <person name="Skene P."/>
            <person name="Hayashizaki Y."/>
            <person name="Carninci P."/>
            <person name="Jarvis E.D."/>
        </authorList>
    </citation>
    <scope>NUCLEOTIDE SEQUENCE</scope>
    <source>
        <tissue evidence="2">Whole brain</tissue>
    </source>
</reference>